<comment type="caution">
    <text evidence="2">The sequence shown here is derived from an EMBL/GenBank/DDBJ whole genome shotgun (WGS) entry which is preliminary data.</text>
</comment>
<dbReference type="SUPFAM" id="SSF53098">
    <property type="entry name" value="Ribonuclease H-like"/>
    <property type="match status" value="1"/>
</dbReference>
<keyword evidence="3" id="KW-1185">Reference proteome</keyword>
<organism evidence="2 3">
    <name type="scientific">Coilia grayii</name>
    <name type="common">Gray's grenadier anchovy</name>
    <dbReference type="NCBI Taxonomy" id="363190"/>
    <lineage>
        <taxon>Eukaryota</taxon>
        <taxon>Metazoa</taxon>
        <taxon>Chordata</taxon>
        <taxon>Craniata</taxon>
        <taxon>Vertebrata</taxon>
        <taxon>Euteleostomi</taxon>
        <taxon>Actinopterygii</taxon>
        <taxon>Neopterygii</taxon>
        <taxon>Teleostei</taxon>
        <taxon>Clupei</taxon>
        <taxon>Clupeiformes</taxon>
        <taxon>Clupeoidei</taxon>
        <taxon>Engraulidae</taxon>
        <taxon>Coilinae</taxon>
        <taxon>Coilia</taxon>
    </lineage>
</organism>
<evidence type="ECO:0000313" key="2">
    <source>
        <dbReference type="EMBL" id="KAL2092861.1"/>
    </source>
</evidence>
<evidence type="ECO:0000313" key="3">
    <source>
        <dbReference type="Proteomes" id="UP001591681"/>
    </source>
</evidence>
<accession>A0ABD1K149</accession>
<name>A0ABD1K149_9TELE</name>
<gene>
    <name evidence="2" type="ORF">ACEWY4_012659</name>
</gene>
<dbReference type="EMBL" id="JBHFQA010000010">
    <property type="protein sequence ID" value="KAL2092861.1"/>
    <property type="molecule type" value="Genomic_DNA"/>
</dbReference>
<dbReference type="Pfam" id="PF05699">
    <property type="entry name" value="Dimer_Tnp_hAT"/>
    <property type="match status" value="1"/>
</dbReference>
<reference evidence="2 3" key="1">
    <citation type="submission" date="2024-09" db="EMBL/GenBank/DDBJ databases">
        <title>A chromosome-level genome assembly of Gray's grenadier anchovy, Coilia grayii.</title>
        <authorList>
            <person name="Fu Z."/>
        </authorList>
    </citation>
    <scope>NUCLEOTIDE SEQUENCE [LARGE SCALE GENOMIC DNA]</scope>
    <source>
        <strain evidence="2">G4</strain>
        <tissue evidence="2">Muscle</tissue>
    </source>
</reference>
<dbReference type="Proteomes" id="UP001591681">
    <property type="component" value="Unassembled WGS sequence"/>
</dbReference>
<dbReference type="AlphaFoldDB" id="A0ABD1K149"/>
<dbReference type="InterPro" id="IPR008906">
    <property type="entry name" value="HATC_C_dom"/>
</dbReference>
<sequence length="412" mass="47600">MSRYNFAEKLVAQTYDGAAVMALALNGLQAKVREIALAATFVHCYTHRLNLVLSQGVKSVPKARVFFVHPGGFTSFFSKSSKRVALLEESDCAKMHRNAPTRWNFSSRVVNTVAGNHEKLVDTFTRVVEHPSMDDETTRLADGLKAKLDDFEFMFLLFTFEELFAQTDVLFNILQHKAMDVAFCKRRIESFMQLLVELSKAASLTEDPELGHSRKRRRGEQDHRQVYKTLYHSVHDSIRAQLTQRFQQLDRLHFMELLDFEKFESFKTEFPTHALSNLSETYGNFFDEAKLKVELQHFYSDAEIHTSRKLCDAISFMKSNGLDEAMSEVYRLMCLIATIGATSAGVERSFSCLKRIKSFTRNTMGQERLKNLAIISIERRILKSLQQDPQWYEQVIDKFATQTSRRLDFFLK</sequence>
<dbReference type="PANTHER" id="PTHR45749:SF28">
    <property type="entry name" value="ZINC FINGER MYM-TYPE PROTEIN 1-LIKE-RELATED"/>
    <property type="match status" value="1"/>
</dbReference>
<evidence type="ECO:0000259" key="1">
    <source>
        <dbReference type="Pfam" id="PF05699"/>
    </source>
</evidence>
<dbReference type="InterPro" id="IPR012337">
    <property type="entry name" value="RNaseH-like_sf"/>
</dbReference>
<dbReference type="PANTHER" id="PTHR45749">
    <property type="match status" value="1"/>
</dbReference>
<protein>
    <recommendedName>
        <fullName evidence="1">HAT C-terminal dimerisation domain-containing protein</fullName>
    </recommendedName>
</protein>
<feature type="domain" description="HAT C-terminal dimerisation" evidence="1">
    <location>
        <begin position="311"/>
        <end position="379"/>
    </location>
</feature>
<proteinExistence type="predicted"/>